<reference evidence="1 2" key="1">
    <citation type="journal article" date="2010" name="DNA Res.">
        <title>Genome sequence of Kitasatospora setae NBRC 14216T: an evolutionary snapshot of the family Streptomycetaceae.</title>
        <authorList>
            <person name="Ichikawa N."/>
            <person name="Oguchi A."/>
            <person name="Ikeda H."/>
            <person name="Ishikawa J."/>
            <person name="Kitani S."/>
            <person name="Watanabe Y."/>
            <person name="Nakamura S."/>
            <person name="Katano Y."/>
            <person name="Kishi E."/>
            <person name="Sasagawa M."/>
            <person name="Ankai A."/>
            <person name="Fukui S."/>
            <person name="Hashimoto Y."/>
            <person name="Kamata S."/>
            <person name="Otoguro M."/>
            <person name="Tanikawa S."/>
            <person name="Nihira T."/>
            <person name="Horinouchi S."/>
            <person name="Ohnishi Y."/>
            <person name="Hayakawa M."/>
            <person name="Kuzuyama T."/>
            <person name="Arisawa A."/>
            <person name="Nomoto F."/>
            <person name="Miura H."/>
            <person name="Takahashi Y."/>
            <person name="Fujita N."/>
        </authorList>
    </citation>
    <scope>NUCLEOTIDE SEQUENCE [LARGE SCALE GENOMIC DNA]</scope>
    <source>
        <strain evidence="2">ATCC 33774 / DSM 43861 / JCM 3304 / KCC A-0304 / NBRC 14216 / KM-6054</strain>
    </source>
</reference>
<dbReference type="SUPFAM" id="SSF54285">
    <property type="entry name" value="MoaD/ThiS"/>
    <property type="match status" value="1"/>
</dbReference>
<dbReference type="HOGENOM" id="CLU_114601_1_3_11"/>
<gene>
    <name evidence="1" type="ordered locus">KSE_58050</name>
</gene>
<evidence type="ECO:0000313" key="1">
    <source>
        <dbReference type="EMBL" id="BAJ31576.1"/>
    </source>
</evidence>
<dbReference type="RefSeq" id="WP_014138873.1">
    <property type="nucleotide sequence ID" value="NC_016109.1"/>
</dbReference>
<sequence>MIIVCAGSLLRFADYRREIPVDAPTVRAALAHLAREHPALGAVLLDDRGALRRHHRLLRGGDLLTDDGLDLPVADRDRVEILTSISGG</sequence>
<dbReference type="PATRIC" id="fig|452652.3.peg.5814"/>
<dbReference type="KEGG" id="ksk:KSE_58050"/>
<accession>E4N3U5</accession>
<dbReference type="CDD" id="cd17040">
    <property type="entry name" value="Ubl_MoaD_like"/>
    <property type="match status" value="1"/>
</dbReference>
<dbReference type="eggNOG" id="COG1977">
    <property type="taxonomic scope" value="Bacteria"/>
</dbReference>
<dbReference type="EMBL" id="AP010968">
    <property type="protein sequence ID" value="BAJ31576.1"/>
    <property type="molecule type" value="Genomic_DNA"/>
</dbReference>
<dbReference type="STRING" id="452652.KSE_58050"/>
<organism evidence="1 2">
    <name type="scientific">Kitasatospora setae (strain ATCC 33774 / DSM 43861 / JCM 3304 / KCC A-0304 / NBRC 14216 / KM-6054)</name>
    <name type="common">Streptomyces setae</name>
    <dbReference type="NCBI Taxonomy" id="452652"/>
    <lineage>
        <taxon>Bacteria</taxon>
        <taxon>Bacillati</taxon>
        <taxon>Actinomycetota</taxon>
        <taxon>Actinomycetes</taxon>
        <taxon>Kitasatosporales</taxon>
        <taxon>Streptomycetaceae</taxon>
        <taxon>Kitasatospora</taxon>
    </lineage>
</organism>
<dbReference type="InterPro" id="IPR016155">
    <property type="entry name" value="Mopterin_synth/thiamin_S_b"/>
</dbReference>
<evidence type="ECO:0000313" key="2">
    <source>
        <dbReference type="Proteomes" id="UP000007076"/>
    </source>
</evidence>
<proteinExistence type="predicted"/>
<dbReference type="AlphaFoldDB" id="E4N3U5"/>
<dbReference type="InterPro" id="IPR012675">
    <property type="entry name" value="Beta-grasp_dom_sf"/>
</dbReference>
<dbReference type="InterPro" id="IPR003749">
    <property type="entry name" value="ThiS/MoaD-like"/>
</dbReference>
<keyword evidence="2" id="KW-1185">Reference proteome</keyword>
<dbReference type="Proteomes" id="UP000007076">
    <property type="component" value="Chromosome"/>
</dbReference>
<dbReference type="Pfam" id="PF02597">
    <property type="entry name" value="ThiS"/>
    <property type="match status" value="1"/>
</dbReference>
<name>E4N3U5_KITSK</name>
<evidence type="ECO:0008006" key="3">
    <source>
        <dbReference type="Google" id="ProtNLM"/>
    </source>
</evidence>
<protein>
    <recommendedName>
        <fullName evidence="3">Thiamine biosynthesis protein ThiS</fullName>
    </recommendedName>
</protein>
<dbReference type="Gene3D" id="3.10.20.30">
    <property type="match status" value="1"/>
</dbReference>